<dbReference type="GO" id="GO:0008218">
    <property type="term" value="P:bioluminescence"/>
    <property type="evidence" value="ECO:0007669"/>
    <property type="project" value="UniProtKB-KW"/>
</dbReference>
<dbReference type="PDBsum" id="6JC6"/>
<evidence type="ECO:0000313" key="5">
    <source>
        <dbReference type="PDB" id="6JC6"/>
    </source>
</evidence>
<dbReference type="Gene3D" id="2.40.155.10">
    <property type="entry name" value="Green fluorescent protein"/>
    <property type="match status" value="1"/>
</dbReference>
<evidence type="ECO:0000256" key="2">
    <source>
        <dbReference type="ARBA" id="ARBA00022991"/>
    </source>
</evidence>
<sequence length="217" mass="24480">MRIKMDMEGTVNGHYFKCEGEGDGNPFTGTQSMRIHVTEGAPLPFAFDILAPCCLLGSRTFIHHTAGIPDFFKQSFPEGFTWERTTTYEDGGILTAHQDTSLEGNCLIYKVKVLGTNFPADGPVMKNKSEGWEPCTEVVYPDNGVLCGRNVMALKVGDRRLICHLYSSYKSKKAIRALTMPGFHFTDIRLQMPRKKKDEYFELYEASVARYSDLPEK</sequence>
<protein>
    <submittedName>
        <fullName evidence="5">shCP</fullName>
    </submittedName>
</protein>
<reference evidence="5 6" key="1">
    <citation type="journal article" date="2019" name="Int. J. Biol. Macromol.">
        <title>Crystal structure of the blue fluorescent protein with a Leu-Leu-Gly tri-peptide chromophore derived from the purple chromoprotein of Stichodactyla haddoni.</title>
        <authorList>
            <person name="Chang H.Y."/>
            <person name="Ko T.P."/>
            <person name="Chang Y.C."/>
            <person name="Huang K.F."/>
            <person name="Lin C.Y."/>
            <person name="Chou H.Y."/>
            <person name="Chiang C.Y."/>
            <person name="Tsai H.J."/>
        </authorList>
    </citation>
    <scope>X-RAY CRYSTALLOGRAPHY (1.90 ANGSTROMS)</scope>
</reference>
<dbReference type="PDB" id="6JC6">
    <property type="method" value="X-ray"/>
    <property type="resolution" value="1.90 A"/>
    <property type="chains" value="A/B/C/D/E/F/G/H=1-217"/>
</dbReference>
<dbReference type="AlphaFoldDB" id="A0A4V8H023"/>
<keyword evidence="5 6" id="KW-0002">3D-structure</keyword>
<keyword evidence="4" id="KW-0599">Photoprotein</keyword>
<organism evidence="5">
    <name type="scientific">Stichodactyla haddoni</name>
    <name type="common">Saddle carpet anemone</name>
    <name type="synonym">Haddon's sea anemone</name>
    <dbReference type="NCBI Taxonomy" id="475174"/>
    <lineage>
        <taxon>Eukaryota</taxon>
        <taxon>Metazoa</taxon>
        <taxon>Cnidaria</taxon>
        <taxon>Anthozoa</taxon>
        <taxon>Hexacorallia</taxon>
        <taxon>Actiniaria</taxon>
        <taxon>Stichodactylidae</taxon>
        <taxon>Stichodactyla</taxon>
    </lineage>
</organism>
<dbReference type="InterPro" id="IPR009017">
    <property type="entry name" value="GFP"/>
</dbReference>
<evidence type="ECO:0000256" key="3">
    <source>
        <dbReference type="ARBA" id="ARBA00023223"/>
    </source>
</evidence>
<keyword evidence="2" id="KW-0157">Chromophore</keyword>
<dbReference type="Pfam" id="PF01353">
    <property type="entry name" value="GFP"/>
    <property type="match status" value="1"/>
</dbReference>
<accession>A0A4V8H023</accession>
<comment type="similarity">
    <text evidence="1">Belongs to the GFP family.</text>
</comment>
<evidence type="ECO:0007829" key="6">
    <source>
        <dbReference type="PDB" id="6JC6"/>
    </source>
</evidence>
<evidence type="ECO:0000256" key="4">
    <source>
        <dbReference type="ARBA" id="ARBA00023262"/>
    </source>
</evidence>
<dbReference type="InterPro" id="IPR011584">
    <property type="entry name" value="GFP-related"/>
</dbReference>
<name>A0A4V8H023_STIHA</name>
<proteinExistence type="evidence at protein level"/>
<dbReference type="SUPFAM" id="SSF54511">
    <property type="entry name" value="GFP-like"/>
    <property type="match status" value="1"/>
</dbReference>
<keyword evidence="3" id="KW-0455">Luminescence</keyword>
<evidence type="ECO:0000256" key="1">
    <source>
        <dbReference type="ARBA" id="ARBA00008949"/>
    </source>
</evidence>